<dbReference type="RefSeq" id="XP_019854735.1">
    <property type="nucleotide sequence ID" value="XM_019999176.1"/>
</dbReference>
<feature type="domain" description="Ig-like" evidence="3">
    <location>
        <begin position="20"/>
        <end position="52"/>
    </location>
</feature>
<dbReference type="InterPro" id="IPR003961">
    <property type="entry name" value="FN3_dom"/>
</dbReference>
<dbReference type="Pfam" id="PF00041">
    <property type="entry name" value="fn3"/>
    <property type="match status" value="1"/>
</dbReference>
<dbReference type="Gene3D" id="2.60.40.10">
    <property type="entry name" value="Immunoglobulins"/>
    <property type="match status" value="1"/>
</dbReference>
<dbReference type="PROSITE" id="PS50835">
    <property type="entry name" value="IG_LIKE"/>
    <property type="match status" value="1"/>
</dbReference>
<dbReference type="InterPro" id="IPR007110">
    <property type="entry name" value="Ig-like_dom"/>
</dbReference>
<dbReference type="InterPro" id="IPR013783">
    <property type="entry name" value="Ig-like_fold"/>
</dbReference>
<dbReference type="Proteomes" id="UP000007879">
    <property type="component" value="Unassembled WGS sequence"/>
</dbReference>
<dbReference type="AlphaFoldDB" id="A0AAN0JCJ4"/>
<feature type="chain" id="PRO_5042869880" description="Ig-like domain-containing protein" evidence="2">
    <location>
        <begin position="19"/>
        <end position="478"/>
    </location>
</feature>
<keyword evidence="1" id="KW-0812">Transmembrane</keyword>
<keyword evidence="5" id="KW-1185">Reference proteome</keyword>
<keyword evidence="1" id="KW-1133">Transmembrane helix</keyword>
<evidence type="ECO:0000313" key="5">
    <source>
        <dbReference type="Proteomes" id="UP000007879"/>
    </source>
</evidence>
<reference evidence="5" key="1">
    <citation type="journal article" date="2010" name="Nature">
        <title>The Amphimedon queenslandica genome and the evolution of animal complexity.</title>
        <authorList>
            <person name="Srivastava M."/>
            <person name="Simakov O."/>
            <person name="Chapman J."/>
            <person name="Fahey B."/>
            <person name="Gauthier M.E."/>
            <person name="Mitros T."/>
            <person name="Richards G.S."/>
            <person name="Conaco C."/>
            <person name="Dacre M."/>
            <person name="Hellsten U."/>
            <person name="Larroux C."/>
            <person name="Putnam N.H."/>
            <person name="Stanke M."/>
            <person name="Adamska M."/>
            <person name="Darling A."/>
            <person name="Degnan S.M."/>
            <person name="Oakley T.H."/>
            <person name="Plachetzki D.C."/>
            <person name="Zhai Y."/>
            <person name="Adamski M."/>
            <person name="Calcino A."/>
            <person name="Cummins S.F."/>
            <person name="Goodstein D.M."/>
            <person name="Harris C."/>
            <person name="Jackson D.J."/>
            <person name="Leys S.P."/>
            <person name="Shu S."/>
            <person name="Woodcroft B.J."/>
            <person name="Vervoort M."/>
            <person name="Kosik K.S."/>
            <person name="Manning G."/>
            <person name="Degnan B.M."/>
            <person name="Rokhsar D.S."/>
        </authorList>
    </citation>
    <scope>NUCLEOTIDE SEQUENCE [LARGE SCALE GENOMIC DNA]</scope>
</reference>
<dbReference type="EnsemblMetazoa" id="XM_019999176.1">
    <property type="protein sequence ID" value="XP_019854735.1"/>
    <property type="gene ID" value="LOC109583731"/>
</dbReference>
<evidence type="ECO:0000256" key="2">
    <source>
        <dbReference type="SAM" id="SignalP"/>
    </source>
</evidence>
<dbReference type="InterPro" id="IPR036116">
    <property type="entry name" value="FN3_sf"/>
</dbReference>
<name>A0AAN0JCJ4_AMPQE</name>
<keyword evidence="1" id="KW-0472">Membrane</keyword>
<evidence type="ECO:0000313" key="4">
    <source>
        <dbReference type="EnsemblMetazoa" id="XP_019854735.1"/>
    </source>
</evidence>
<proteinExistence type="predicted"/>
<sequence length="478" mass="52568">MLPFAGVFLFYLVAPSISQPNLILSPSVVTVFVGDDVTFLCMKSDPSLEIAWNPVSNVFLADNKNISTLITGVPDSSFNNTEIYCVGRYPSELSMLYFSNKGKILIQDILSEIDVNISRIDDCTVQLSWVPPFTLPGVPILGYNVNITNLDKNITTNSFINGTNIYFTLGYEYYVSIAAVNGAGEGNKTITKVNSTELLNFTEKFIINIVGLMRDQDKWKVDANIDVTTICGNADAKFVYKFCKSVTNAPCFNTTNITRIKLSNSQALLSTLLFLPEDQHYDVQVEAIVGKNVLSSSGASLSTFDVQSVEETDSPANGIICLLIHYVTGSVATGCQIKLDCDANITFLFHFDGYNDQFDKFQCTQELTFVGIKTCLLQVYDRIGQVNQNTSGPAVTSTINVTGKIATQSTPTTPSTDNNYTTRLAIAVVVPILVIILSFIIILITVSIIIRDFTKKRKGKFNLNSLYSNHVTPEKTCL</sequence>
<evidence type="ECO:0000256" key="1">
    <source>
        <dbReference type="SAM" id="Phobius"/>
    </source>
</evidence>
<organism evidence="4 5">
    <name type="scientific">Amphimedon queenslandica</name>
    <name type="common">Sponge</name>
    <dbReference type="NCBI Taxonomy" id="400682"/>
    <lineage>
        <taxon>Eukaryota</taxon>
        <taxon>Metazoa</taxon>
        <taxon>Porifera</taxon>
        <taxon>Demospongiae</taxon>
        <taxon>Heteroscleromorpha</taxon>
        <taxon>Haplosclerida</taxon>
        <taxon>Niphatidae</taxon>
        <taxon>Amphimedon</taxon>
    </lineage>
</organism>
<dbReference type="KEGG" id="aqu:109583731"/>
<feature type="signal peptide" evidence="2">
    <location>
        <begin position="1"/>
        <end position="18"/>
    </location>
</feature>
<dbReference type="SUPFAM" id="SSF49265">
    <property type="entry name" value="Fibronectin type III"/>
    <property type="match status" value="1"/>
</dbReference>
<dbReference type="CDD" id="cd00063">
    <property type="entry name" value="FN3"/>
    <property type="match status" value="1"/>
</dbReference>
<dbReference type="GeneID" id="109583731"/>
<accession>A0AAN0JCJ4</accession>
<protein>
    <recommendedName>
        <fullName evidence="3">Ig-like domain-containing protein</fullName>
    </recommendedName>
</protein>
<reference evidence="4" key="2">
    <citation type="submission" date="2024-06" db="UniProtKB">
        <authorList>
            <consortium name="EnsemblMetazoa"/>
        </authorList>
    </citation>
    <scope>IDENTIFICATION</scope>
</reference>
<keyword evidence="2" id="KW-0732">Signal</keyword>
<feature type="transmembrane region" description="Helical" evidence="1">
    <location>
        <begin position="424"/>
        <end position="450"/>
    </location>
</feature>
<evidence type="ECO:0000259" key="3">
    <source>
        <dbReference type="PROSITE" id="PS50835"/>
    </source>
</evidence>